<evidence type="ECO:0000313" key="2">
    <source>
        <dbReference type="Proteomes" id="UP000697472"/>
    </source>
</evidence>
<sequence>MSSKSTLTKEQQDNVVKRIARNYDIQSIEFIKFSQDTKTGTYNLLFIINNNEKYKTGISIRNIERLNNSTDEIGLSPIETFKSLERENVLLTENIDTSDIQITYLGE</sequence>
<protein>
    <submittedName>
        <fullName evidence="1">Uncharacterized protein</fullName>
    </submittedName>
</protein>
<evidence type="ECO:0000313" key="1">
    <source>
        <dbReference type="EMBL" id="MBM7642748.1"/>
    </source>
</evidence>
<name>A0ABS2PRS6_9STRE</name>
<dbReference type="RefSeq" id="WP_239548882.1">
    <property type="nucleotide sequence ID" value="NZ_JAFBEH010000018.1"/>
</dbReference>
<proteinExistence type="predicted"/>
<organism evidence="1 2">
    <name type="scientific">Streptococcus loxodontisalivarius</name>
    <dbReference type="NCBI Taxonomy" id="1349415"/>
    <lineage>
        <taxon>Bacteria</taxon>
        <taxon>Bacillati</taxon>
        <taxon>Bacillota</taxon>
        <taxon>Bacilli</taxon>
        <taxon>Lactobacillales</taxon>
        <taxon>Streptococcaceae</taxon>
        <taxon>Streptococcus</taxon>
    </lineage>
</organism>
<comment type="caution">
    <text evidence="1">The sequence shown here is derived from an EMBL/GenBank/DDBJ whole genome shotgun (WGS) entry which is preliminary data.</text>
</comment>
<gene>
    <name evidence="1" type="ORF">JOC28_001045</name>
</gene>
<dbReference type="EMBL" id="JAFBEH010000018">
    <property type="protein sequence ID" value="MBM7642748.1"/>
    <property type="molecule type" value="Genomic_DNA"/>
</dbReference>
<keyword evidence="2" id="KW-1185">Reference proteome</keyword>
<dbReference type="Proteomes" id="UP000697472">
    <property type="component" value="Unassembled WGS sequence"/>
</dbReference>
<accession>A0ABS2PRS6</accession>
<reference evidence="1 2" key="1">
    <citation type="submission" date="2021-01" db="EMBL/GenBank/DDBJ databases">
        <title>Genomic Encyclopedia of Type Strains, Phase IV (KMG-IV): sequencing the most valuable type-strain genomes for metagenomic binning, comparative biology and taxonomic classification.</title>
        <authorList>
            <person name="Goeker M."/>
        </authorList>
    </citation>
    <scope>NUCLEOTIDE SEQUENCE [LARGE SCALE GENOMIC DNA]</scope>
    <source>
        <strain evidence="1 2">DSM 27382</strain>
    </source>
</reference>